<dbReference type="Proteomes" id="UP000028487">
    <property type="component" value="Unassembled WGS sequence"/>
</dbReference>
<comment type="caution">
    <text evidence="9">Lacks conserved residue(s) required for the propagation of feature annotation.</text>
</comment>
<feature type="transmembrane region" description="Helical" evidence="9">
    <location>
        <begin position="23"/>
        <end position="42"/>
    </location>
</feature>
<evidence type="ECO:0000256" key="7">
    <source>
        <dbReference type="ARBA" id="ARBA00022989"/>
    </source>
</evidence>
<comment type="subcellular location">
    <subcellularLocation>
        <location evidence="9">Cell inner membrane</location>
        <topology evidence="9">Multi-pass membrane protein</topology>
    </subcellularLocation>
    <subcellularLocation>
        <location evidence="1">Cell membrane</location>
        <topology evidence="1">Multi-pass membrane protein</topology>
    </subcellularLocation>
</comment>
<dbReference type="GO" id="GO:0005304">
    <property type="term" value="F:L-valine transmembrane transporter activity"/>
    <property type="evidence" value="ECO:0007669"/>
    <property type="project" value="TreeGrafter"/>
</dbReference>
<keyword evidence="8 9" id="KW-0472">Membrane</keyword>
<name>A0A077NTP8_XENBV</name>
<dbReference type="GO" id="GO:0005886">
    <property type="term" value="C:plasma membrane"/>
    <property type="evidence" value="ECO:0007669"/>
    <property type="project" value="UniProtKB-SubCell"/>
</dbReference>
<keyword evidence="5 9" id="KW-0812">Transmembrane</keyword>
<accession>A0A077NTP8</accession>
<comment type="function">
    <text evidence="9">Component of the transport system for branched-chain amino acids.</text>
</comment>
<dbReference type="InterPro" id="IPR004685">
    <property type="entry name" value="Brnchd-chn_aa_trnsp_Livcs"/>
</dbReference>
<evidence type="ECO:0000313" key="10">
    <source>
        <dbReference type="EMBL" id="CDH01904.1"/>
    </source>
</evidence>
<keyword evidence="6 9" id="KW-0029">Amino-acid transport</keyword>
<dbReference type="PANTHER" id="PTHR30588">
    <property type="entry name" value="BRANCHED-CHAIN AMINO ACID TRANSPORT SYSTEM 2 CARRIER PROTEIN"/>
    <property type="match status" value="1"/>
</dbReference>
<evidence type="ECO:0000256" key="4">
    <source>
        <dbReference type="ARBA" id="ARBA00022475"/>
    </source>
</evidence>
<protein>
    <recommendedName>
        <fullName evidence="9">Branched-chain amino acid transport system carrier protein</fullName>
    </recommendedName>
</protein>
<evidence type="ECO:0000313" key="11">
    <source>
        <dbReference type="Proteomes" id="UP000028487"/>
    </source>
</evidence>
<comment type="similarity">
    <text evidence="2 9">Belongs to the branched chain amino acid transporter family.</text>
</comment>
<dbReference type="HOGENOM" id="CLU_204745_0_0_6"/>
<dbReference type="AlphaFoldDB" id="A0A077NTP8"/>
<dbReference type="GO" id="GO:0015818">
    <property type="term" value="P:isoleucine transport"/>
    <property type="evidence" value="ECO:0007669"/>
    <property type="project" value="TreeGrafter"/>
</dbReference>
<dbReference type="GO" id="GO:0015190">
    <property type="term" value="F:L-leucine transmembrane transporter activity"/>
    <property type="evidence" value="ECO:0007669"/>
    <property type="project" value="TreeGrafter"/>
</dbReference>
<dbReference type="EMBL" id="CBSV010000155">
    <property type="protein sequence ID" value="CDH01904.1"/>
    <property type="molecule type" value="Genomic_DNA"/>
</dbReference>
<proteinExistence type="inferred from homology"/>
<evidence type="ECO:0000256" key="3">
    <source>
        <dbReference type="ARBA" id="ARBA00022448"/>
    </source>
</evidence>
<evidence type="ECO:0000256" key="1">
    <source>
        <dbReference type="ARBA" id="ARBA00004651"/>
    </source>
</evidence>
<dbReference type="GO" id="GO:0015188">
    <property type="term" value="F:L-isoleucine transmembrane transporter activity"/>
    <property type="evidence" value="ECO:0007669"/>
    <property type="project" value="TreeGrafter"/>
</dbReference>
<reference evidence="10" key="1">
    <citation type="submission" date="2013-07" db="EMBL/GenBank/DDBJ databases">
        <title>Sub-species coevolution in mutualistic symbiosis.</title>
        <authorList>
            <person name="Murfin K."/>
            <person name="Klassen J."/>
            <person name="Lee M."/>
            <person name="Forst S."/>
            <person name="Stock P."/>
            <person name="Goodrich-Blair H."/>
        </authorList>
    </citation>
    <scope>NUCLEOTIDE SEQUENCE [LARGE SCALE GENOMIC DNA]</scope>
    <source>
        <strain evidence="10">Feltiae Moldova</strain>
    </source>
</reference>
<keyword evidence="3 9" id="KW-0813">Transport</keyword>
<dbReference type="Pfam" id="PF05525">
    <property type="entry name" value="Branch_AA_trans"/>
    <property type="match status" value="1"/>
</dbReference>
<organism evidence="10 11">
    <name type="scientific">Xenorhabdus bovienii str. feltiae Moldova</name>
    <dbReference type="NCBI Taxonomy" id="1398200"/>
    <lineage>
        <taxon>Bacteria</taxon>
        <taxon>Pseudomonadati</taxon>
        <taxon>Pseudomonadota</taxon>
        <taxon>Gammaproteobacteria</taxon>
        <taxon>Enterobacterales</taxon>
        <taxon>Morganellaceae</taxon>
        <taxon>Xenorhabdus</taxon>
    </lineage>
</organism>
<evidence type="ECO:0000256" key="8">
    <source>
        <dbReference type="ARBA" id="ARBA00023136"/>
    </source>
</evidence>
<evidence type="ECO:0000256" key="5">
    <source>
        <dbReference type="ARBA" id="ARBA00022692"/>
    </source>
</evidence>
<evidence type="ECO:0000256" key="2">
    <source>
        <dbReference type="ARBA" id="ARBA00008540"/>
    </source>
</evidence>
<sequence length="81" mass="8708">MFNYFYNNKLTIIMTYRLSSKNIWALGFMTFALFIGAGNIISPPMISLQAGKHVSNAAAGFLLTAVGLSTCADTVSIRGLA</sequence>
<keyword evidence="7 9" id="KW-1133">Transmembrane helix</keyword>
<evidence type="ECO:0000256" key="9">
    <source>
        <dbReference type="RuleBase" id="RU362122"/>
    </source>
</evidence>
<dbReference type="PANTHER" id="PTHR30588:SF0">
    <property type="entry name" value="BRANCHED-CHAIN AMINO ACID PERMEASE BRNQ"/>
    <property type="match status" value="1"/>
</dbReference>
<comment type="caution">
    <text evidence="10">The sequence shown here is derived from an EMBL/GenBank/DDBJ whole genome shotgun (WGS) entry which is preliminary data.</text>
</comment>
<dbReference type="GO" id="GO:0015820">
    <property type="term" value="P:L-leucine transport"/>
    <property type="evidence" value="ECO:0007669"/>
    <property type="project" value="TreeGrafter"/>
</dbReference>
<keyword evidence="4" id="KW-1003">Cell membrane</keyword>
<gene>
    <name evidence="10" type="ORF">XBFM1_2380017</name>
</gene>
<evidence type="ECO:0000256" key="6">
    <source>
        <dbReference type="ARBA" id="ARBA00022970"/>
    </source>
</evidence>